<dbReference type="KEGG" id="ovi:T265_03307"/>
<accession>A0A074ZWJ1</accession>
<name>A0A074ZWJ1_OPIVI</name>
<dbReference type="CTD" id="20317494"/>
<proteinExistence type="predicted"/>
<sequence>MVADIRDADDTGFSDPHADGMPEKKSIVTPCFDVTGKESKGLVFPITNKCGTLSNVSGMVSTVSKFY</sequence>
<protein>
    <submittedName>
        <fullName evidence="2">Uncharacterized protein</fullName>
    </submittedName>
</protein>
<feature type="region of interest" description="Disordered" evidence="1">
    <location>
        <begin position="1"/>
        <end position="24"/>
    </location>
</feature>
<evidence type="ECO:0000256" key="1">
    <source>
        <dbReference type="SAM" id="MobiDB-lite"/>
    </source>
</evidence>
<dbReference type="EMBL" id="KL596664">
    <property type="protein sequence ID" value="KER30257.1"/>
    <property type="molecule type" value="Genomic_DNA"/>
</dbReference>
<dbReference type="RefSeq" id="XP_009166017.1">
    <property type="nucleotide sequence ID" value="XM_009167753.1"/>
</dbReference>
<dbReference type="Proteomes" id="UP000054324">
    <property type="component" value="Unassembled WGS sequence"/>
</dbReference>
<organism evidence="2 3">
    <name type="scientific">Opisthorchis viverrini</name>
    <name type="common">Southeast Asian liver fluke</name>
    <dbReference type="NCBI Taxonomy" id="6198"/>
    <lineage>
        <taxon>Eukaryota</taxon>
        <taxon>Metazoa</taxon>
        <taxon>Spiralia</taxon>
        <taxon>Lophotrochozoa</taxon>
        <taxon>Platyhelminthes</taxon>
        <taxon>Trematoda</taxon>
        <taxon>Digenea</taxon>
        <taxon>Opisthorchiida</taxon>
        <taxon>Opisthorchiata</taxon>
        <taxon>Opisthorchiidae</taxon>
        <taxon>Opisthorchis</taxon>
    </lineage>
</organism>
<dbReference type="GeneID" id="20317494"/>
<keyword evidence="3" id="KW-1185">Reference proteome</keyword>
<evidence type="ECO:0000313" key="3">
    <source>
        <dbReference type="Proteomes" id="UP000054324"/>
    </source>
</evidence>
<dbReference type="AlphaFoldDB" id="A0A074ZWJ1"/>
<reference evidence="2 3" key="1">
    <citation type="submission" date="2013-11" db="EMBL/GenBank/DDBJ databases">
        <title>Opisthorchis viverrini - life in the bile duct.</title>
        <authorList>
            <person name="Young N.D."/>
            <person name="Nagarajan N."/>
            <person name="Lin S.J."/>
            <person name="Korhonen P.K."/>
            <person name="Jex A.R."/>
            <person name="Hall R.S."/>
            <person name="Safavi-Hemami H."/>
            <person name="Kaewkong W."/>
            <person name="Bertrand D."/>
            <person name="Gao S."/>
            <person name="Seet Q."/>
            <person name="Wongkham S."/>
            <person name="Teh B.T."/>
            <person name="Wongkham C."/>
            <person name="Intapan P.M."/>
            <person name="Maleewong W."/>
            <person name="Yang X."/>
            <person name="Hu M."/>
            <person name="Wang Z."/>
            <person name="Hofmann A."/>
            <person name="Sternberg P.W."/>
            <person name="Tan P."/>
            <person name="Wang J."/>
            <person name="Gasser R.B."/>
        </authorList>
    </citation>
    <scope>NUCLEOTIDE SEQUENCE [LARGE SCALE GENOMIC DNA]</scope>
</reference>
<evidence type="ECO:0000313" key="2">
    <source>
        <dbReference type="EMBL" id="KER30257.1"/>
    </source>
</evidence>
<gene>
    <name evidence="2" type="ORF">T265_03307</name>
</gene>